<evidence type="ECO:0000313" key="2">
    <source>
        <dbReference type="EMBL" id="VAW32648.1"/>
    </source>
</evidence>
<keyword evidence="1" id="KW-0812">Transmembrane</keyword>
<organism evidence="2">
    <name type="scientific">hydrothermal vent metagenome</name>
    <dbReference type="NCBI Taxonomy" id="652676"/>
    <lineage>
        <taxon>unclassified sequences</taxon>
        <taxon>metagenomes</taxon>
        <taxon>ecological metagenomes</taxon>
    </lineage>
</organism>
<dbReference type="AlphaFoldDB" id="A0A3B0UP84"/>
<feature type="transmembrane region" description="Helical" evidence="1">
    <location>
        <begin position="45"/>
        <end position="66"/>
    </location>
</feature>
<feature type="transmembrane region" description="Helical" evidence="1">
    <location>
        <begin position="12"/>
        <end position="39"/>
    </location>
</feature>
<feature type="transmembrane region" description="Helical" evidence="1">
    <location>
        <begin position="78"/>
        <end position="97"/>
    </location>
</feature>
<proteinExistence type="predicted"/>
<reference evidence="2" key="1">
    <citation type="submission" date="2018-06" db="EMBL/GenBank/DDBJ databases">
        <authorList>
            <person name="Zhirakovskaya E."/>
        </authorList>
    </citation>
    <scope>NUCLEOTIDE SEQUENCE</scope>
</reference>
<protein>
    <submittedName>
        <fullName evidence="2">Uncharacterized protein</fullName>
    </submittedName>
</protein>
<dbReference type="EMBL" id="UOEV01000060">
    <property type="protein sequence ID" value="VAW32648.1"/>
    <property type="molecule type" value="Genomic_DNA"/>
</dbReference>
<keyword evidence="1" id="KW-0472">Membrane</keyword>
<sequence>MHHKLRELAKIATGLVIADALTGAWLASMGLLPISFFGITFTQTAILPGIIFDSVLALLLAHYGWGIKLPVRTLRERTMLRAIGTLLAIVAIGHWSRIAFGVDIVIDGWLFPVWLSWFAVTITTYLSYVSFHFSLKRHH</sequence>
<name>A0A3B0UP84_9ZZZZ</name>
<keyword evidence="1" id="KW-1133">Transmembrane helix</keyword>
<evidence type="ECO:0000256" key="1">
    <source>
        <dbReference type="SAM" id="Phobius"/>
    </source>
</evidence>
<feature type="transmembrane region" description="Helical" evidence="1">
    <location>
        <begin position="109"/>
        <end position="131"/>
    </location>
</feature>
<gene>
    <name evidence="2" type="ORF">MNBD_CPR01-455</name>
</gene>
<accession>A0A3B0UP84</accession>